<feature type="compositionally biased region" description="Basic and acidic residues" evidence="1">
    <location>
        <begin position="785"/>
        <end position="796"/>
    </location>
</feature>
<evidence type="ECO:0000256" key="1">
    <source>
        <dbReference type="SAM" id="MobiDB-lite"/>
    </source>
</evidence>
<evidence type="ECO:0000313" key="3">
    <source>
        <dbReference type="WBParaSite" id="PgR053_g056_t01"/>
    </source>
</evidence>
<dbReference type="WBParaSite" id="PgR053_g056_t01">
    <property type="protein sequence ID" value="PgR053_g056_t01"/>
    <property type="gene ID" value="PgR053_g056"/>
</dbReference>
<reference evidence="3" key="1">
    <citation type="submission" date="2022-11" db="UniProtKB">
        <authorList>
            <consortium name="WormBaseParasite"/>
        </authorList>
    </citation>
    <scope>IDENTIFICATION</scope>
</reference>
<proteinExistence type="predicted"/>
<feature type="region of interest" description="Disordered" evidence="1">
    <location>
        <begin position="768"/>
        <end position="796"/>
    </location>
</feature>
<dbReference type="Proteomes" id="UP000887569">
    <property type="component" value="Unplaced"/>
</dbReference>
<feature type="compositionally biased region" description="Basic and acidic residues" evidence="1">
    <location>
        <begin position="159"/>
        <end position="170"/>
    </location>
</feature>
<keyword evidence="2" id="KW-1185">Reference proteome</keyword>
<dbReference type="AlphaFoldDB" id="A0A915BQX3"/>
<organism evidence="2 3">
    <name type="scientific">Parascaris univalens</name>
    <name type="common">Nematode worm</name>
    <dbReference type="NCBI Taxonomy" id="6257"/>
    <lineage>
        <taxon>Eukaryota</taxon>
        <taxon>Metazoa</taxon>
        <taxon>Ecdysozoa</taxon>
        <taxon>Nematoda</taxon>
        <taxon>Chromadorea</taxon>
        <taxon>Rhabditida</taxon>
        <taxon>Spirurina</taxon>
        <taxon>Ascaridomorpha</taxon>
        <taxon>Ascaridoidea</taxon>
        <taxon>Ascarididae</taxon>
        <taxon>Parascaris</taxon>
    </lineage>
</organism>
<protein>
    <submittedName>
        <fullName evidence="3">Condensin complex subunit 2</fullName>
    </submittedName>
</protein>
<feature type="region of interest" description="Disordered" evidence="1">
    <location>
        <begin position="27"/>
        <end position="53"/>
    </location>
</feature>
<feature type="compositionally biased region" description="Basic and acidic residues" evidence="1">
    <location>
        <begin position="197"/>
        <end position="213"/>
    </location>
</feature>
<accession>A0A915BQX3</accession>
<sequence>MNFDRSSHAGIGEMEMEVDQTMDSVNYMGDRERRRSHRRYSKAIRTQQEEDEERRKILLEALHGGANKKAAEKDKEKALRTAASIKTALAKAKQLAARAFKEDIIDQLSSAVDEQPLFHAGTMLDASARVYSFRVDVTHSEACDVRMKLGDPITLNRANGEKQMNKRPDEESISSESSDSEEECDDSGGGSGNLEKTTVEKEGRSKQGIKESADVEEDTDDEAASRSVQDAFDVSDLPVFLTEPDPVDDSDTEDAILSREQLIEKFKKRADNAHMSCLQRRSKVAMVVVDTSELDDREESSQFCGHLYSKATHNFDEGSTSGLLMQNAAIGKHGRRLLLHNDLRCPPDPPHEKIDADDLLPFYGLIDDIEKNEPPESATIFGEDDPSTSLLIDLTAQVDETQSFAAAYANTTFAVETTLSEQTRCALIRNLKGLLMKSLPCSPKGAFFVSRMRLQKKFGISSRKFAKILESWLKGIEPALYGCLMRSMLTRPGSHSHFIYARCAQSESWITNAVVADELELFEQCFDWVVNRMRWESMIDAGRAAMLKSLPAEDPDYNYFFARSSECPFPMEEDDDLDEDAYCWRSEVEIHGGEDKVTEADYKALAEVLAAFKVVKGASLFTRKGDALNRTLAAIPILTTAREKNRQLAPGPETTPLASVTAQRTVLDEMAAAETLPEIGLGEEFSGDLDAMDDMLADEDATLTNQSAVEGVQAPTVIAEENTSATAEPEMIAADSASPSTAVGDLHFLDENAILQTVSSLIADEAHWKKAKPKPGTGNVTQKQLENETKKKERPK</sequence>
<evidence type="ECO:0000313" key="2">
    <source>
        <dbReference type="Proteomes" id="UP000887569"/>
    </source>
</evidence>
<feature type="region of interest" description="Disordered" evidence="1">
    <location>
        <begin position="154"/>
        <end position="229"/>
    </location>
</feature>
<name>A0A915BQX3_PARUN</name>